<accession>A0A914D4B9</accession>
<dbReference type="PANTHER" id="PTHR24096:SF422">
    <property type="entry name" value="BCDNA.GH02901"/>
    <property type="match status" value="1"/>
</dbReference>
<dbReference type="GO" id="GO:0005777">
    <property type="term" value="C:peroxisome"/>
    <property type="evidence" value="ECO:0007669"/>
    <property type="project" value="UniProtKB-SubCell"/>
</dbReference>
<dbReference type="SUPFAM" id="SSF56801">
    <property type="entry name" value="Acetyl-CoA synthetase-like"/>
    <property type="match status" value="1"/>
</dbReference>
<dbReference type="InterPro" id="IPR000873">
    <property type="entry name" value="AMP-dep_synth/lig_dom"/>
</dbReference>
<name>A0A914D4B9_9BILA</name>
<dbReference type="WBParaSite" id="ACRNAN_scaffold18840.g23125.t1">
    <property type="protein sequence ID" value="ACRNAN_scaffold18840.g23125.t1"/>
    <property type="gene ID" value="ACRNAN_scaffold18840.g23125"/>
</dbReference>
<evidence type="ECO:0000259" key="3">
    <source>
        <dbReference type="Pfam" id="PF00501"/>
    </source>
</evidence>
<evidence type="ECO:0000256" key="1">
    <source>
        <dbReference type="ARBA" id="ARBA00004275"/>
    </source>
</evidence>
<feature type="domain" description="AMP-dependent synthetase/ligase" evidence="3">
    <location>
        <begin position="2"/>
        <end position="89"/>
    </location>
</feature>
<evidence type="ECO:0000256" key="2">
    <source>
        <dbReference type="ARBA" id="ARBA00023140"/>
    </source>
</evidence>
<dbReference type="GO" id="GO:0016405">
    <property type="term" value="F:CoA-ligase activity"/>
    <property type="evidence" value="ECO:0007669"/>
    <property type="project" value="TreeGrafter"/>
</dbReference>
<dbReference type="AlphaFoldDB" id="A0A914D4B9"/>
<keyword evidence="4" id="KW-1185">Reference proteome</keyword>
<dbReference type="Proteomes" id="UP000887540">
    <property type="component" value="Unplaced"/>
</dbReference>
<evidence type="ECO:0000313" key="5">
    <source>
        <dbReference type="WBParaSite" id="ACRNAN_scaffold18840.g23125.t1"/>
    </source>
</evidence>
<proteinExistence type="predicted"/>
<dbReference type="Pfam" id="PF00501">
    <property type="entry name" value="AMP-binding"/>
    <property type="match status" value="1"/>
</dbReference>
<dbReference type="Gene3D" id="3.40.50.980">
    <property type="match status" value="1"/>
</dbReference>
<organism evidence="4 5">
    <name type="scientific">Acrobeloides nanus</name>
    <dbReference type="NCBI Taxonomy" id="290746"/>
    <lineage>
        <taxon>Eukaryota</taxon>
        <taxon>Metazoa</taxon>
        <taxon>Ecdysozoa</taxon>
        <taxon>Nematoda</taxon>
        <taxon>Chromadorea</taxon>
        <taxon>Rhabditida</taxon>
        <taxon>Tylenchina</taxon>
        <taxon>Cephalobomorpha</taxon>
        <taxon>Cephaloboidea</taxon>
        <taxon>Cephalobidae</taxon>
        <taxon>Acrobeloides</taxon>
    </lineage>
</organism>
<comment type="subcellular location">
    <subcellularLocation>
        <location evidence="1">Peroxisome</location>
    </subcellularLocation>
</comment>
<reference evidence="5" key="1">
    <citation type="submission" date="2022-11" db="UniProtKB">
        <authorList>
            <consortium name="WormBaseParasite"/>
        </authorList>
    </citation>
    <scope>IDENTIFICATION</scope>
</reference>
<evidence type="ECO:0000313" key="4">
    <source>
        <dbReference type="Proteomes" id="UP000887540"/>
    </source>
</evidence>
<protein>
    <submittedName>
        <fullName evidence="5">AMP-dependent synthetase/ligase domain-containing protein</fullName>
    </submittedName>
</protein>
<dbReference type="PANTHER" id="PTHR24096">
    <property type="entry name" value="LONG-CHAIN-FATTY-ACID--COA LIGASE"/>
    <property type="match status" value="1"/>
</dbReference>
<keyword evidence="2" id="KW-0576">Peroxisome</keyword>
<sequence length="104" mass="11587">MVVPPVLVFLAKNPIVDKYDLSSVELIMCGAAPLGKDLIEGVYRRFSHVKYIVQAYGMTECGMTSHFPILDREHYAAAGRLLSNFSQKVKLKCMALLLGPELEE</sequence>